<dbReference type="SUPFAM" id="SSF51182">
    <property type="entry name" value="RmlC-like cupins"/>
    <property type="match status" value="1"/>
</dbReference>
<dbReference type="InterPro" id="IPR011051">
    <property type="entry name" value="RmlC_Cupin_sf"/>
</dbReference>
<dbReference type="PROSITE" id="PS01124">
    <property type="entry name" value="HTH_ARAC_FAMILY_2"/>
    <property type="match status" value="1"/>
</dbReference>
<dbReference type="GO" id="GO:0003700">
    <property type="term" value="F:DNA-binding transcription factor activity"/>
    <property type="evidence" value="ECO:0007669"/>
    <property type="project" value="InterPro"/>
</dbReference>
<name>A0A8J6NZ04_9FIRM</name>
<protein>
    <submittedName>
        <fullName evidence="5">Helix-turn-helix transcriptional regulator</fullName>
    </submittedName>
</protein>
<keyword evidence="2" id="KW-0238">DNA-binding</keyword>
<dbReference type="EMBL" id="JACRTL010000001">
    <property type="protein sequence ID" value="MBC8609906.1"/>
    <property type="molecule type" value="Genomic_DNA"/>
</dbReference>
<accession>A0A8J6NZ04</accession>
<dbReference type="InterPro" id="IPR018062">
    <property type="entry name" value="HTH_AraC-typ_CS"/>
</dbReference>
<sequence>MQKAVESNSHTKRFGQIHTQPYSFLVTQLVSSPKHWQAEIEGVYIESGWLDISVQDQTYHLKAGNFMFIPEGVIHSYLKKADDGVVHVLKFLQEHVIKHTFANDTKTAISRMYKNYFIAESLPAMGEIVHQIQEADFGDYNECYLCSKLTELTSYFLRYPSLIVMEKSRGNEDTSNSLRSTFDFIHEHIRDGITLEALANHLGFSVCYCSRYIKKKTGMTFVEYVNASRISEAETLLLETNDNITEIAYATGFSSVQTFNRVFKQIRNINPTEYRKKRKGKK</sequence>
<comment type="caution">
    <text evidence="5">The sequence shown here is derived from an EMBL/GenBank/DDBJ whole genome shotgun (WGS) entry which is preliminary data.</text>
</comment>
<dbReference type="PANTHER" id="PTHR43280:SF28">
    <property type="entry name" value="HTH-TYPE TRANSCRIPTIONAL ACTIVATOR RHAS"/>
    <property type="match status" value="1"/>
</dbReference>
<evidence type="ECO:0000256" key="3">
    <source>
        <dbReference type="ARBA" id="ARBA00023163"/>
    </source>
</evidence>
<evidence type="ECO:0000313" key="5">
    <source>
        <dbReference type="EMBL" id="MBC8609906.1"/>
    </source>
</evidence>
<evidence type="ECO:0000256" key="2">
    <source>
        <dbReference type="ARBA" id="ARBA00023125"/>
    </source>
</evidence>
<dbReference type="SMART" id="SM00342">
    <property type="entry name" value="HTH_ARAC"/>
    <property type="match status" value="1"/>
</dbReference>
<dbReference type="AlphaFoldDB" id="A0A8J6NZ04"/>
<dbReference type="RefSeq" id="WP_187536181.1">
    <property type="nucleotide sequence ID" value="NZ_JACRTL010000001.1"/>
</dbReference>
<dbReference type="InterPro" id="IPR009057">
    <property type="entry name" value="Homeodomain-like_sf"/>
</dbReference>
<evidence type="ECO:0000313" key="6">
    <source>
        <dbReference type="Proteomes" id="UP000632659"/>
    </source>
</evidence>
<dbReference type="PRINTS" id="PR00032">
    <property type="entry name" value="HTHARAC"/>
</dbReference>
<organism evidence="5 6">
    <name type="scientific">Massiliimalia timonensis</name>
    <dbReference type="NCBI Taxonomy" id="1987501"/>
    <lineage>
        <taxon>Bacteria</taxon>
        <taxon>Bacillati</taxon>
        <taxon>Bacillota</taxon>
        <taxon>Clostridia</taxon>
        <taxon>Eubacteriales</taxon>
        <taxon>Oscillospiraceae</taxon>
        <taxon>Massiliimalia</taxon>
    </lineage>
</organism>
<proteinExistence type="predicted"/>
<keyword evidence="6" id="KW-1185">Reference proteome</keyword>
<dbReference type="InterPro" id="IPR014710">
    <property type="entry name" value="RmlC-like_jellyroll"/>
</dbReference>
<keyword evidence="3" id="KW-0804">Transcription</keyword>
<evidence type="ECO:0000259" key="4">
    <source>
        <dbReference type="PROSITE" id="PS01124"/>
    </source>
</evidence>
<dbReference type="Pfam" id="PF12833">
    <property type="entry name" value="HTH_18"/>
    <property type="match status" value="1"/>
</dbReference>
<dbReference type="Pfam" id="PF07883">
    <property type="entry name" value="Cupin_2"/>
    <property type="match status" value="1"/>
</dbReference>
<keyword evidence="1" id="KW-0805">Transcription regulation</keyword>
<dbReference type="PROSITE" id="PS00041">
    <property type="entry name" value="HTH_ARAC_FAMILY_1"/>
    <property type="match status" value="1"/>
</dbReference>
<dbReference type="GO" id="GO:0043565">
    <property type="term" value="F:sequence-specific DNA binding"/>
    <property type="evidence" value="ECO:0007669"/>
    <property type="project" value="InterPro"/>
</dbReference>
<evidence type="ECO:0000256" key="1">
    <source>
        <dbReference type="ARBA" id="ARBA00023015"/>
    </source>
</evidence>
<dbReference type="Gene3D" id="2.60.120.10">
    <property type="entry name" value="Jelly Rolls"/>
    <property type="match status" value="1"/>
</dbReference>
<dbReference type="SUPFAM" id="SSF46689">
    <property type="entry name" value="Homeodomain-like"/>
    <property type="match status" value="2"/>
</dbReference>
<dbReference type="PANTHER" id="PTHR43280">
    <property type="entry name" value="ARAC-FAMILY TRANSCRIPTIONAL REGULATOR"/>
    <property type="match status" value="1"/>
</dbReference>
<dbReference type="InterPro" id="IPR013096">
    <property type="entry name" value="Cupin_2"/>
</dbReference>
<gene>
    <name evidence="5" type="ORF">H8702_02070</name>
</gene>
<dbReference type="InterPro" id="IPR020449">
    <property type="entry name" value="Tscrpt_reg_AraC-type_HTH"/>
</dbReference>
<feature type="domain" description="HTH araC/xylS-type" evidence="4">
    <location>
        <begin position="179"/>
        <end position="277"/>
    </location>
</feature>
<dbReference type="Gene3D" id="1.10.10.60">
    <property type="entry name" value="Homeodomain-like"/>
    <property type="match status" value="2"/>
</dbReference>
<dbReference type="InterPro" id="IPR018060">
    <property type="entry name" value="HTH_AraC"/>
</dbReference>
<reference evidence="5" key="1">
    <citation type="submission" date="2020-08" db="EMBL/GenBank/DDBJ databases">
        <title>Genome public.</title>
        <authorList>
            <person name="Liu C."/>
            <person name="Sun Q."/>
        </authorList>
    </citation>
    <scope>NUCLEOTIDE SEQUENCE</scope>
    <source>
        <strain evidence="5">NSJ-15</strain>
    </source>
</reference>
<dbReference type="Proteomes" id="UP000632659">
    <property type="component" value="Unassembled WGS sequence"/>
</dbReference>